<protein>
    <submittedName>
        <fullName evidence="1">Uncharacterized protein</fullName>
    </submittedName>
</protein>
<organism evidence="1 2">
    <name type="scientific">Smallanthus sonchifolius</name>
    <dbReference type="NCBI Taxonomy" id="185202"/>
    <lineage>
        <taxon>Eukaryota</taxon>
        <taxon>Viridiplantae</taxon>
        <taxon>Streptophyta</taxon>
        <taxon>Embryophyta</taxon>
        <taxon>Tracheophyta</taxon>
        <taxon>Spermatophyta</taxon>
        <taxon>Magnoliopsida</taxon>
        <taxon>eudicotyledons</taxon>
        <taxon>Gunneridae</taxon>
        <taxon>Pentapetalae</taxon>
        <taxon>asterids</taxon>
        <taxon>campanulids</taxon>
        <taxon>Asterales</taxon>
        <taxon>Asteraceae</taxon>
        <taxon>Asteroideae</taxon>
        <taxon>Heliantheae alliance</taxon>
        <taxon>Millerieae</taxon>
        <taxon>Smallanthus</taxon>
    </lineage>
</organism>
<evidence type="ECO:0000313" key="1">
    <source>
        <dbReference type="EMBL" id="KAI3815436.1"/>
    </source>
</evidence>
<reference evidence="1 2" key="2">
    <citation type="journal article" date="2022" name="Mol. Ecol. Resour.">
        <title>The genomes of chicory, endive, great burdock and yacon provide insights into Asteraceae paleo-polyploidization history and plant inulin production.</title>
        <authorList>
            <person name="Fan W."/>
            <person name="Wang S."/>
            <person name="Wang H."/>
            <person name="Wang A."/>
            <person name="Jiang F."/>
            <person name="Liu H."/>
            <person name="Zhao H."/>
            <person name="Xu D."/>
            <person name="Zhang Y."/>
        </authorList>
    </citation>
    <scope>NUCLEOTIDE SEQUENCE [LARGE SCALE GENOMIC DNA]</scope>
    <source>
        <strain evidence="2">cv. Yunnan</strain>
        <tissue evidence="1">Leaves</tissue>
    </source>
</reference>
<comment type="caution">
    <text evidence="1">The sequence shown here is derived from an EMBL/GenBank/DDBJ whole genome shotgun (WGS) entry which is preliminary data.</text>
</comment>
<reference evidence="2" key="1">
    <citation type="journal article" date="2022" name="Mol. Ecol. Resour.">
        <title>The genomes of chicory, endive, great burdock and yacon provide insights into Asteraceae palaeo-polyploidization history and plant inulin production.</title>
        <authorList>
            <person name="Fan W."/>
            <person name="Wang S."/>
            <person name="Wang H."/>
            <person name="Wang A."/>
            <person name="Jiang F."/>
            <person name="Liu H."/>
            <person name="Zhao H."/>
            <person name="Xu D."/>
            <person name="Zhang Y."/>
        </authorList>
    </citation>
    <scope>NUCLEOTIDE SEQUENCE [LARGE SCALE GENOMIC DNA]</scope>
    <source>
        <strain evidence="2">cv. Yunnan</strain>
    </source>
</reference>
<evidence type="ECO:0000313" key="2">
    <source>
        <dbReference type="Proteomes" id="UP001056120"/>
    </source>
</evidence>
<sequence length="626" mass="69726">MSTPPSSSPTNQEHDIPAIASPEPKKRRLEPIDNSIVYGEPMHIRNGSDWDWYPGLLSKWVRQERVPSPYFGASSSSGPRLPLLPCHLEQAFAAFIATMDREIRNMRDAAGAITGLLRGEKQTDHRIDLLVAELASTDRLHNSLVDEVRALQARVNALEEAEVESQERIGELEIQLAAALEPAEVPNFEPEDEPRKIMAGRGRGGRNGGRGNINLTPAELAALITDSVAEALAAHIAGQANNPQNNQHVCTFKTFMDCKPHTFSGAEGAVGLLRWFEKVESVFSMCNCPVVDRVKFASGTLEGPALTWWNAQVQMLGLDMGNASPWEDFKILIKEEYCPRDEIQKLEGEFWNLKMEGSEIELYTTRSHELAGMCPHMVTPPYKRIEMFISGLVPQIQSMVTSSNPTTIQQTIRLAHKLTDQAVTQGTLPPRKSASKSTDNNKRKFDSSNNNMGFQPNQLQQQQQRRFEPTKNFNQSTSSGQHQSGYIGRLPRCNKCNYHHLGSCDKNRCQRCGKVGHAAKDCRGELQAKQPFQQPGFTKGCFECGKEGHFRKDCPQLEKGDIDNNNNYENNNNNQGNNAGNGAKGRPFVLGSGKARYDHNVVTGKFLLKKTILLLYYLTLMLIGIP</sequence>
<name>A0ACB9J5N8_9ASTR</name>
<dbReference type="EMBL" id="CM042022">
    <property type="protein sequence ID" value="KAI3815436.1"/>
    <property type="molecule type" value="Genomic_DNA"/>
</dbReference>
<accession>A0ACB9J5N8</accession>
<proteinExistence type="predicted"/>
<gene>
    <name evidence="1" type="ORF">L1987_15103</name>
</gene>
<keyword evidence="2" id="KW-1185">Reference proteome</keyword>
<dbReference type="Proteomes" id="UP001056120">
    <property type="component" value="Linkage Group LG05"/>
</dbReference>